<sequence length="481" mass="53866">MACSHSTFRRNLIILFLCFFTTATTTLAQVPANATFKFVNQGEFGDRIIEYDASYRVIRNDVYTFYTFPFRLCFYNTTPDAFIFAIRAGIPGDESLMRWVWDANRNHPVRENATLSFGRNGNLVLADVDGRVVWQTNTANKGVTGIKMLPNGNLVLHDRKGSFIWQSFDYPSDTLLVGQSVRINGRNKLISRTSDIDGSDGKYSIVLEKNGFPMYINNSGELLLYGGWPGQEFGTTVTFDAVPDNDNATSYELVLSINQDSAPPPNRRLLQVRPIGNGGQRNLNQLNYNATYSFLRLDSDGNLRAYTYYEKVSYLRWAESFAFFSSYFIRECALPSKCGSYGLCDRRMCVACPSPNGLLGWSESCAPPKLAPCKSGGAAKVDYYKLVGVEHFMSPYEDLAKGPMKVEECKAKCDKDCKCLGFFYREDISKCLLAPLLGTLIKDAASDTNSVGYINEVHVHFKLTVYDVKSSQASLSNSQLF</sequence>
<proteinExistence type="predicted"/>
<dbReference type="InterPro" id="IPR036426">
    <property type="entry name" value="Bulb-type_lectin_dom_sf"/>
</dbReference>
<feature type="domain" description="Apple" evidence="5">
    <location>
        <begin position="373"/>
        <end position="457"/>
    </location>
</feature>
<evidence type="ECO:0000256" key="1">
    <source>
        <dbReference type="ARBA" id="ARBA00022729"/>
    </source>
</evidence>
<evidence type="ECO:0000313" key="7">
    <source>
        <dbReference type="Proteomes" id="UP000325577"/>
    </source>
</evidence>
<dbReference type="Proteomes" id="UP000325577">
    <property type="component" value="Linkage Group LG4"/>
</dbReference>
<evidence type="ECO:0000256" key="3">
    <source>
        <dbReference type="SAM" id="SignalP"/>
    </source>
</evidence>
<feature type="chain" id="PRO_5023827670" description="Bulb-type lectin domain-containing protein" evidence="3">
    <location>
        <begin position="29"/>
        <end position="481"/>
    </location>
</feature>
<dbReference type="CDD" id="cd00028">
    <property type="entry name" value="B_lectin"/>
    <property type="match status" value="1"/>
</dbReference>
<protein>
    <recommendedName>
        <fullName evidence="8">Bulb-type lectin domain-containing protein</fullName>
    </recommendedName>
</protein>
<dbReference type="PIRSF" id="PIRSF002686">
    <property type="entry name" value="SLG"/>
    <property type="match status" value="1"/>
</dbReference>
<dbReference type="PROSITE" id="PS50927">
    <property type="entry name" value="BULB_LECTIN"/>
    <property type="match status" value="1"/>
</dbReference>
<evidence type="ECO:0000259" key="5">
    <source>
        <dbReference type="PROSITE" id="PS50948"/>
    </source>
</evidence>
<dbReference type="OrthoDB" id="4062651at2759"/>
<keyword evidence="2" id="KW-0325">Glycoprotein</keyword>
<feature type="domain" description="Bulb-type lectin" evidence="4">
    <location>
        <begin position="48"/>
        <end position="169"/>
    </location>
</feature>
<organism evidence="6 7">
    <name type="scientific">Nyssa sinensis</name>
    <dbReference type="NCBI Taxonomy" id="561372"/>
    <lineage>
        <taxon>Eukaryota</taxon>
        <taxon>Viridiplantae</taxon>
        <taxon>Streptophyta</taxon>
        <taxon>Embryophyta</taxon>
        <taxon>Tracheophyta</taxon>
        <taxon>Spermatophyta</taxon>
        <taxon>Magnoliopsida</taxon>
        <taxon>eudicotyledons</taxon>
        <taxon>Gunneridae</taxon>
        <taxon>Pentapetalae</taxon>
        <taxon>asterids</taxon>
        <taxon>Cornales</taxon>
        <taxon>Nyssaceae</taxon>
        <taxon>Nyssa</taxon>
    </lineage>
</organism>
<evidence type="ECO:0000313" key="6">
    <source>
        <dbReference type="EMBL" id="KAA8523997.1"/>
    </source>
</evidence>
<dbReference type="InterPro" id="IPR001480">
    <property type="entry name" value="Bulb-type_lectin_dom"/>
</dbReference>
<dbReference type="SMART" id="SM00108">
    <property type="entry name" value="B_lectin"/>
    <property type="match status" value="1"/>
</dbReference>
<dbReference type="SUPFAM" id="SSF51110">
    <property type="entry name" value="alpha-D-mannose-specific plant lectins"/>
    <property type="match status" value="1"/>
</dbReference>
<dbReference type="Gene3D" id="2.90.10.10">
    <property type="entry name" value="Bulb-type lectin domain"/>
    <property type="match status" value="1"/>
</dbReference>
<reference evidence="6 7" key="1">
    <citation type="submission" date="2019-09" db="EMBL/GenBank/DDBJ databases">
        <title>A chromosome-level genome assembly of the Chinese tupelo Nyssa sinensis.</title>
        <authorList>
            <person name="Yang X."/>
            <person name="Kang M."/>
            <person name="Yang Y."/>
            <person name="Xiong H."/>
            <person name="Wang M."/>
            <person name="Zhang Z."/>
            <person name="Wang Z."/>
            <person name="Wu H."/>
            <person name="Ma T."/>
            <person name="Liu J."/>
            <person name="Xi Z."/>
        </authorList>
    </citation>
    <scope>NUCLEOTIDE SEQUENCE [LARGE SCALE GENOMIC DNA]</scope>
    <source>
        <strain evidence="6">J267</strain>
        <tissue evidence="6">Leaf</tissue>
    </source>
</reference>
<dbReference type="Pfam" id="PF01453">
    <property type="entry name" value="B_lectin"/>
    <property type="match status" value="1"/>
</dbReference>
<dbReference type="FunFam" id="2.90.10.30:FF:000003">
    <property type="entry name" value="Os04g0303100 protein"/>
    <property type="match status" value="1"/>
</dbReference>
<dbReference type="InterPro" id="IPR003609">
    <property type="entry name" value="Pan_app"/>
</dbReference>
<keyword evidence="7" id="KW-1185">Reference proteome</keyword>
<dbReference type="PANTHER" id="PTHR32444">
    <property type="entry name" value="BULB-TYPE LECTIN DOMAIN-CONTAINING PROTEIN"/>
    <property type="match status" value="1"/>
</dbReference>
<dbReference type="PROSITE" id="PS50948">
    <property type="entry name" value="PAN"/>
    <property type="match status" value="1"/>
</dbReference>
<dbReference type="PANTHER" id="PTHR32444:SF58">
    <property type="entry name" value="BULB-TYPE LECTIN DOMAIN-CONTAINING PROTEIN"/>
    <property type="match status" value="1"/>
</dbReference>
<evidence type="ECO:0000256" key="2">
    <source>
        <dbReference type="ARBA" id="ARBA00023180"/>
    </source>
</evidence>
<evidence type="ECO:0008006" key="8">
    <source>
        <dbReference type="Google" id="ProtNLM"/>
    </source>
</evidence>
<dbReference type="EMBL" id="CM018047">
    <property type="protein sequence ID" value="KAA8523997.1"/>
    <property type="molecule type" value="Genomic_DNA"/>
</dbReference>
<feature type="signal peptide" evidence="3">
    <location>
        <begin position="1"/>
        <end position="28"/>
    </location>
</feature>
<dbReference type="AlphaFoldDB" id="A0A5J5A3Z5"/>
<dbReference type="GO" id="GO:0009505">
    <property type="term" value="C:plant-type cell wall"/>
    <property type="evidence" value="ECO:0007669"/>
    <property type="project" value="TreeGrafter"/>
</dbReference>
<gene>
    <name evidence="6" type="ORF">F0562_010572</name>
</gene>
<name>A0A5J5A3Z5_9ASTE</name>
<evidence type="ECO:0000259" key="4">
    <source>
        <dbReference type="PROSITE" id="PS50927"/>
    </source>
</evidence>
<accession>A0A5J5A3Z5</accession>
<keyword evidence="1 3" id="KW-0732">Signal</keyword>
<dbReference type="InterPro" id="IPR035446">
    <property type="entry name" value="SLSG/EP1"/>
</dbReference>